<keyword evidence="2" id="KW-0968">Cytoplasmic vesicle</keyword>
<feature type="domain" description="RESP18" evidence="4">
    <location>
        <begin position="36"/>
        <end position="133"/>
    </location>
</feature>
<dbReference type="RefSeq" id="XP_007520607.1">
    <property type="nucleotide sequence ID" value="XM_007520545.3"/>
</dbReference>
<dbReference type="InterPro" id="IPR024833">
    <property type="entry name" value="RESP18"/>
</dbReference>
<sequence>MLLRLWPRDSGGLWLLLCFLLLNHPGDCGDLSGHDGQGQTGVGLLWPFQGFTGPVFRHLQILFQQIVPQGLFWKDELTQHAMRQKMETISGLHSQHPRLRVRQAGPGVRSKEEDKLRLLFPKSPLSTLNGEECSPSKVVSRTLKQEAAKPGKGFFKPLRTVGLHLVAD</sequence>
<organism evidence="5 6">
    <name type="scientific">Erinaceus europaeus</name>
    <name type="common">Western European hedgehog</name>
    <dbReference type="NCBI Taxonomy" id="9365"/>
    <lineage>
        <taxon>Eukaryota</taxon>
        <taxon>Metazoa</taxon>
        <taxon>Chordata</taxon>
        <taxon>Craniata</taxon>
        <taxon>Vertebrata</taxon>
        <taxon>Euteleostomi</taxon>
        <taxon>Mammalia</taxon>
        <taxon>Eutheria</taxon>
        <taxon>Laurasiatheria</taxon>
        <taxon>Eulipotyphla</taxon>
        <taxon>Erinaceidae</taxon>
        <taxon>Erinaceinae</taxon>
        <taxon>Erinaceus</taxon>
    </lineage>
</organism>
<dbReference type="Pfam" id="PF14948">
    <property type="entry name" value="RESP18"/>
    <property type="match status" value="1"/>
</dbReference>
<evidence type="ECO:0000313" key="6">
    <source>
        <dbReference type="RefSeq" id="XP_007520607.1"/>
    </source>
</evidence>
<dbReference type="PANTHER" id="PTHR17314:SF0">
    <property type="entry name" value="REGULATED ENDOCRINE-SPECIFIC PROTEIN 18"/>
    <property type="match status" value="1"/>
</dbReference>
<dbReference type="SMART" id="SM01305">
    <property type="entry name" value="RESP18"/>
    <property type="match status" value="1"/>
</dbReference>
<keyword evidence="5" id="KW-1185">Reference proteome</keyword>
<dbReference type="Proteomes" id="UP001652624">
    <property type="component" value="Chromosome 7"/>
</dbReference>
<dbReference type="OrthoDB" id="9837799at2759"/>
<name>A0A1S2ZK60_ERIEU</name>
<dbReference type="PANTHER" id="PTHR17314">
    <property type="entry name" value="REGULATED ENDOCRINE SPECIFIC PROTEIN 18"/>
    <property type="match status" value="1"/>
</dbReference>
<feature type="chain" id="PRO_5010178682" evidence="3">
    <location>
        <begin position="29"/>
        <end position="168"/>
    </location>
</feature>
<comment type="subcellular location">
    <subcellularLocation>
        <location evidence="1">Cytoplasmic vesicle</location>
        <location evidence="1">Secretory vesicle</location>
    </subcellularLocation>
</comment>
<dbReference type="InterPro" id="IPR029403">
    <property type="entry name" value="RESP18_dom"/>
</dbReference>
<dbReference type="AlphaFoldDB" id="A0A1S2ZK60"/>
<dbReference type="FunCoup" id="A0A1S2ZK60">
    <property type="interactions" value="4"/>
</dbReference>
<evidence type="ECO:0000313" key="5">
    <source>
        <dbReference type="Proteomes" id="UP001652624"/>
    </source>
</evidence>
<evidence type="ECO:0000256" key="3">
    <source>
        <dbReference type="SAM" id="SignalP"/>
    </source>
</evidence>
<accession>A0A1S2ZK60</accession>
<evidence type="ECO:0000256" key="2">
    <source>
        <dbReference type="ARBA" id="ARBA00023329"/>
    </source>
</evidence>
<proteinExistence type="predicted"/>
<dbReference type="GO" id="GO:0005783">
    <property type="term" value="C:endoplasmic reticulum"/>
    <property type="evidence" value="ECO:0007669"/>
    <property type="project" value="TreeGrafter"/>
</dbReference>
<dbReference type="InParanoid" id="A0A1S2ZK60"/>
<keyword evidence="3" id="KW-0732">Signal</keyword>
<gene>
    <name evidence="6" type="primary">RESP18</name>
</gene>
<dbReference type="CTD" id="389075"/>
<evidence type="ECO:0000259" key="4">
    <source>
        <dbReference type="Pfam" id="PF14948"/>
    </source>
</evidence>
<dbReference type="GeneID" id="103111266"/>
<dbReference type="eggNOG" id="KOG0793">
    <property type="taxonomic scope" value="Eukaryota"/>
</dbReference>
<reference evidence="6" key="1">
    <citation type="submission" date="2025-08" db="UniProtKB">
        <authorList>
            <consortium name="RefSeq"/>
        </authorList>
    </citation>
    <scope>IDENTIFICATION</scope>
</reference>
<feature type="signal peptide" evidence="3">
    <location>
        <begin position="1"/>
        <end position="28"/>
    </location>
</feature>
<evidence type="ECO:0000256" key="1">
    <source>
        <dbReference type="ARBA" id="ARBA00004398"/>
    </source>
</evidence>
<dbReference type="GO" id="GO:0030133">
    <property type="term" value="C:transport vesicle"/>
    <property type="evidence" value="ECO:0007669"/>
    <property type="project" value="UniProtKB-SubCell"/>
</dbReference>
<protein>
    <submittedName>
        <fullName evidence="6">Regulated endocrine-specific protein 18</fullName>
    </submittedName>
</protein>